<dbReference type="InterPro" id="IPR004454">
    <property type="entry name" value="HD-related"/>
</dbReference>
<dbReference type="CDD" id="cd00077">
    <property type="entry name" value="HDc"/>
    <property type="match status" value="1"/>
</dbReference>
<dbReference type="NCBIfam" id="TIGR00295">
    <property type="entry name" value="TIGR00295 family protein"/>
    <property type="match status" value="1"/>
</dbReference>
<proteinExistence type="predicted"/>
<comment type="caution">
    <text evidence="2">The sequence shown here is derived from an EMBL/GenBank/DDBJ whole genome shotgun (WGS) entry which is preliminary data.</text>
</comment>
<dbReference type="NCBIfam" id="TIGR00277">
    <property type="entry name" value="HDIG"/>
    <property type="match status" value="1"/>
</dbReference>
<dbReference type="Gene3D" id="1.10.3210.10">
    <property type="entry name" value="Hypothetical protein af1432"/>
    <property type="match status" value="1"/>
</dbReference>
<dbReference type="PANTHER" id="PTHR38659">
    <property type="entry name" value="METAL-DEPENDENT PHOSPHOHYDROLASE"/>
    <property type="match status" value="1"/>
</dbReference>
<dbReference type="PROSITE" id="PS51831">
    <property type="entry name" value="HD"/>
    <property type="match status" value="1"/>
</dbReference>
<keyword evidence="3" id="KW-1185">Reference proteome</keyword>
<dbReference type="AlphaFoldDB" id="A0A371NCQ9"/>
<sequence>MSLRLLRVVGCPEWVIDHSLAVRKKALELSRELPVDMKLVEEGAILHDIGRCRTSGVEHAVEGARILEGFGYPPEVVRIVERHVGAGIPPDEAKALGLPPGDYMPRTLEEKIVAHADNLINGSDEVDIDFVIKKWSDRLGANHPSIERLKRLHEELLGHL</sequence>
<dbReference type="Pfam" id="PF01966">
    <property type="entry name" value="HD"/>
    <property type="match status" value="1"/>
</dbReference>
<protein>
    <recommendedName>
        <fullName evidence="1">HD domain-containing protein</fullName>
    </recommendedName>
</protein>
<dbReference type="Proteomes" id="UP000256864">
    <property type="component" value="Unassembled WGS sequence"/>
</dbReference>
<dbReference type="InterPro" id="IPR003607">
    <property type="entry name" value="HD/PDEase_dom"/>
</dbReference>
<dbReference type="PANTHER" id="PTHR38659:SF2">
    <property type="entry name" value="HDIG DOMAIN PROTEIN"/>
    <property type="match status" value="1"/>
</dbReference>
<dbReference type="SMART" id="SM00471">
    <property type="entry name" value="HDc"/>
    <property type="match status" value="1"/>
</dbReference>
<organism evidence="2 3">
    <name type="scientific">Methanothermobacter defluvii</name>
    <dbReference type="NCBI Taxonomy" id="49339"/>
    <lineage>
        <taxon>Archaea</taxon>
        <taxon>Methanobacteriati</taxon>
        <taxon>Methanobacteriota</taxon>
        <taxon>Methanomada group</taxon>
        <taxon>Methanobacteria</taxon>
        <taxon>Methanobacteriales</taxon>
        <taxon>Methanobacteriaceae</taxon>
        <taxon>Methanothermobacter</taxon>
    </lineage>
</organism>
<feature type="domain" description="HD" evidence="1">
    <location>
        <begin position="15"/>
        <end position="122"/>
    </location>
</feature>
<dbReference type="InterPro" id="IPR006675">
    <property type="entry name" value="HDIG_dom"/>
</dbReference>
<evidence type="ECO:0000313" key="2">
    <source>
        <dbReference type="EMBL" id="REE26284.1"/>
    </source>
</evidence>
<dbReference type="SUPFAM" id="SSF109604">
    <property type="entry name" value="HD-domain/PDEase-like"/>
    <property type="match status" value="1"/>
</dbReference>
<name>A0A371NCQ9_9EURY</name>
<dbReference type="EMBL" id="QREL01000002">
    <property type="protein sequence ID" value="REE26284.1"/>
    <property type="molecule type" value="Genomic_DNA"/>
</dbReference>
<evidence type="ECO:0000313" key="3">
    <source>
        <dbReference type="Proteomes" id="UP000256864"/>
    </source>
</evidence>
<evidence type="ECO:0000259" key="1">
    <source>
        <dbReference type="PROSITE" id="PS51831"/>
    </source>
</evidence>
<dbReference type="InterPro" id="IPR006674">
    <property type="entry name" value="HD_domain"/>
</dbReference>
<reference evidence="2 3" key="1">
    <citation type="submission" date="2018-07" db="EMBL/GenBank/DDBJ databases">
        <title>Genomic Encyclopedia of Type Strains, Phase IV (KMG-IV): sequencing the most valuable type-strain genomes for metagenomic binning, comparative biology and taxonomic classification.</title>
        <authorList>
            <person name="Goeker M."/>
        </authorList>
    </citation>
    <scope>NUCLEOTIDE SEQUENCE [LARGE SCALE GENOMIC DNA]</scope>
    <source>
        <strain evidence="2 3">DSM 7466</strain>
    </source>
</reference>
<accession>A0A371NCQ9</accession>
<gene>
    <name evidence="2" type="ORF">C7452_1243</name>
</gene>
<dbReference type="RefSeq" id="WP_115892594.1">
    <property type="nucleotide sequence ID" value="NZ_QREL01000002.1"/>
</dbReference>